<dbReference type="AlphaFoldDB" id="A0A4S8JQK9"/>
<sequence>MEMNEDRKFGLEKSHGDHLSNRSSGVSADWQFNTPAMSAAPPHPSTAASLVPPLTSSPLLSAPVPEAFVPGLWNHHTMSVGGGNIRNTTSAIGSIPIGRPVAMSSKGMLLSTPPVIFPPSLPHFPADSGFIERAARFSCLSGSSFMDMNLLRPSQSVAPARKASKVVMETQVQNTELSMTGDKAVSLPAAYGSIDQSRMDTQRDRRSSHISNSESQETNFCEGGQEGNVDSSDVAGNSSPSDLCANKRKRTIRDMEKDQVQRGPQSSSEATKDDTETKYKVEQNSSKHGGKNGKDNSEAAKEGYVHVRARRGQATNSHSLAERVRREKISERMKYLQELVPGCSKVTGKAVMLDEIINYVQSLQRQVEFLSMKLAAVNPQLDFSVERLLAKNLRHSHGSPLSIAGFSQEMSYPQVYPSQQGLGHAGSSTMVIPSDTYRRTMMNTQLPIMSGYKEPSIQMHNPWNEEIIMQMDYDANHPPNAQEMNRKPDGFAI</sequence>
<evidence type="ECO:0000256" key="4">
    <source>
        <dbReference type="ARBA" id="ARBA00023163"/>
    </source>
</evidence>
<dbReference type="Pfam" id="PF00010">
    <property type="entry name" value="HLH"/>
    <property type="match status" value="1"/>
</dbReference>
<feature type="compositionally biased region" description="Basic and acidic residues" evidence="6">
    <location>
        <begin position="197"/>
        <end position="207"/>
    </location>
</feature>
<comment type="subcellular location">
    <subcellularLocation>
        <location evidence="1">Nucleus</location>
    </subcellularLocation>
</comment>
<dbReference type="GO" id="GO:0005634">
    <property type="term" value="C:nucleus"/>
    <property type="evidence" value="ECO:0007669"/>
    <property type="project" value="UniProtKB-SubCell"/>
</dbReference>
<keyword evidence="3" id="KW-0805">Transcription regulation</keyword>
<keyword evidence="4" id="KW-0804">Transcription</keyword>
<feature type="domain" description="BHLH" evidence="7">
    <location>
        <begin position="313"/>
        <end position="363"/>
    </location>
</feature>
<dbReference type="Gene3D" id="4.10.280.10">
    <property type="entry name" value="Helix-loop-helix DNA-binding domain"/>
    <property type="match status" value="1"/>
</dbReference>
<reference evidence="8 9" key="1">
    <citation type="journal article" date="2019" name="Nat. Plants">
        <title>Genome sequencing of Musa balbisiana reveals subgenome evolution and function divergence in polyploid bananas.</title>
        <authorList>
            <person name="Yao X."/>
        </authorList>
    </citation>
    <scope>NUCLEOTIDE SEQUENCE [LARGE SCALE GENOMIC DNA]</scope>
    <source>
        <strain evidence="9">cv. DH-PKW</strain>
        <tissue evidence="8">Leaves</tissue>
    </source>
</reference>
<name>A0A4S8JQK9_MUSBA</name>
<protein>
    <recommendedName>
        <fullName evidence="7">BHLH domain-containing protein</fullName>
    </recommendedName>
</protein>
<evidence type="ECO:0000256" key="2">
    <source>
        <dbReference type="ARBA" id="ARBA00005510"/>
    </source>
</evidence>
<dbReference type="InterPro" id="IPR024097">
    <property type="entry name" value="bHLH_ZIP_TF"/>
</dbReference>
<keyword evidence="9" id="KW-1185">Reference proteome</keyword>
<dbReference type="EMBL" id="PYDT01000004">
    <property type="protein sequence ID" value="THU64012.1"/>
    <property type="molecule type" value="Genomic_DNA"/>
</dbReference>
<proteinExistence type="inferred from homology"/>
<dbReference type="InterPro" id="IPR036638">
    <property type="entry name" value="HLH_DNA-bd_sf"/>
</dbReference>
<dbReference type="PANTHER" id="PTHR12565:SF184">
    <property type="entry name" value="BHLH TRANSCRIPTION FACTOR"/>
    <property type="match status" value="1"/>
</dbReference>
<feature type="compositionally biased region" description="Basic and acidic residues" evidence="6">
    <location>
        <begin position="1"/>
        <end position="20"/>
    </location>
</feature>
<feature type="compositionally biased region" description="Polar residues" evidence="6">
    <location>
        <begin position="228"/>
        <end position="241"/>
    </location>
</feature>
<evidence type="ECO:0000256" key="6">
    <source>
        <dbReference type="SAM" id="MobiDB-lite"/>
    </source>
</evidence>
<evidence type="ECO:0000313" key="9">
    <source>
        <dbReference type="Proteomes" id="UP000317650"/>
    </source>
</evidence>
<dbReference type="PANTHER" id="PTHR12565">
    <property type="entry name" value="STEROL REGULATORY ELEMENT-BINDING PROTEIN"/>
    <property type="match status" value="1"/>
</dbReference>
<evidence type="ECO:0000256" key="5">
    <source>
        <dbReference type="ARBA" id="ARBA00023242"/>
    </source>
</evidence>
<dbReference type="GO" id="GO:0046983">
    <property type="term" value="F:protein dimerization activity"/>
    <property type="evidence" value="ECO:0007669"/>
    <property type="project" value="InterPro"/>
</dbReference>
<dbReference type="GO" id="GO:0003700">
    <property type="term" value="F:DNA-binding transcription factor activity"/>
    <property type="evidence" value="ECO:0007669"/>
    <property type="project" value="TreeGrafter"/>
</dbReference>
<dbReference type="SMART" id="SM00353">
    <property type="entry name" value="HLH"/>
    <property type="match status" value="1"/>
</dbReference>
<dbReference type="Proteomes" id="UP000317650">
    <property type="component" value="Chromosome 1"/>
</dbReference>
<comment type="similarity">
    <text evidence="2">Belongs to the bHLH protein family.</text>
</comment>
<evidence type="ECO:0000259" key="7">
    <source>
        <dbReference type="PROSITE" id="PS50888"/>
    </source>
</evidence>
<feature type="region of interest" description="Disordered" evidence="6">
    <location>
        <begin position="1"/>
        <end position="27"/>
    </location>
</feature>
<dbReference type="InterPro" id="IPR011598">
    <property type="entry name" value="bHLH_dom"/>
</dbReference>
<feature type="region of interest" description="Disordered" evidence="6">
    <location>
        <begin position="191"/>
        <end position="298"/>
    </location>
</feature>
<dbReference type="SUPFAM" id="SSF47459">
    <property type="entry name" value="HLH, helix-loop-helix DNA-binding domain"/>
    <property type="match status" value="1"/>
</dbReference>
<evidence type="ECO:0000256" key="3">
    <source>
        <dbReference type="ARBA" id="ARBA00023015"/>
    </source>
</evidence>
<comment type="caution">
    <text evidence="8">The sequence shown here is derived from an EMBL/GenBank/DDBJ whole genome shotgun (WGS) entry which is preliminary data.</text>
</comment>
<keyword evidence="5" id="KW-0539">Nucleus</keyword>
<dbReference type="FunFam" id="4.10.280.10:FF:000002">
    <property type="entry name" value="Basic helix-loop-helix transcription factor"/>
    <property type="match status" value="1"/>
</dbReference>
<evidence type="ECO:0000313" key="8">
    <source>
        <dbReference type="EMBL" id="THU64012.1"/>
    </source>
</evidence>
<feature type="compositionally biased region" description="Basic and acidic residues" evidence="6">
    <location>
        <begin position="270"/>
        <end position="281"/>
    </location>
</feature>
<accession>A0A4S8JQK9</accession>
<feature type="compositionally biased region" description="Polar residues" evidence="6">
    <location>
        <begin position="209"/>
        <end position="219"/>
    </location>
</feature>
<dbReference type="CDD" id="cd18919">
    <property type="entry name" value="bHLH_AtBPE_like"/>
    <property type="match status" value="1"/>
</dbReference>
<dbReference type="PROSITE" id="PS50888">
    <property type="entry name" value="BHLH"/>
    <property type="match status" value="1"/>
</dbReference>
<gene>
    <name evidence="8" type="ORF">C4D60_Mb01t21940</name>
</gene>
<evidence type="ECO:0000256" key="1">
    <source>
        <dbReference type="ARBA" id="ARBA00004123"/>
    </source>
</evidence>
<organism evidence="8 9">
    <name type="scientific">Musa balbisiana</name>
    <name type="common">Banana</name>
    <dbReference type="NCBI Taxonomy" id="52838"/>
    <lineage>
        <taxon>Eukaryota</taxon>
        <taxon>Viridiplantae</taxon>
        <taxon>Streptophyta</taxon>
        <taxon>Embryophyta</taxon>
        <taxon>Tracheophyta</taxon>
        <taxon>Spermatophyta</taxon>
        <taxon>Magnoliopsida</taxon>
        <taxon>Liliopsida</taxon>
        <taxon>Zingiberales</taxon>
        <taxon>Musaceae</taxon>
        <taxon>Musa</taxon>
    </lineage>
</organism>